<feature type="transmembrane region" description="Helical" evidence="1">
    <location>
        <begin position="67"/>
        <end position="87"/>
    </location>
</feature>
<keyword evidence="1" id="KW-1133">Transmembrane helix</keyword>
<protein>
    <submittedName>
        <fullName evidence="2">Uncharacterized protein</fullName>
    </submittedName>
</protein>
<name>A0A063Y0W5_9GAMM</name>
<keyword evidence="1" id="KW-0812">Transmembrane</keyword>
<organism evidence="2 3">
    <name type="scientific">Nitrincola lacisaponensis</name>
    <dbReference type="NCBI Taxonomy" id="267850"/>
    <lineage>
        <taxon>Bacteria</taxon>
        <taxon>Pseudomonadati</taxon>
        <taxon>Pseudomonadota</taxon>
        <taxon>Gammaproteobacteria</taxon>
        <taxon>Oceanospirillales</taxon>
        <taxon>Oceanospirillaceae</taxon>
        <taxon>Nitrincola</taxon>
    </lineage>
</organism>
<feature type="transmembrane region" description="Helical" evidence="1">
    <location>
        <begin position="36"/>
        <end position="55"/>
    </location>
</feature>
<dbReference type="EMBL" id="JMSZ01000032">
    <property type="protein sequence ID" value="KDE39334.1"/>
    <property type="molecule type" value="Genomic_DNA"/>
</dbReference>
<evidence type="ECO:0000256" key="1">
    <source>
        <dbReference type="SAM" id="Phobius"/>
    </source>
</evidence>
<reference evidence="2 3" key="1">
    <citation type="journal article" date="2005" name="Int. J. Syst. Evol. Microbiol.">
        <title>Nitrincola lacisaponensis gen. nov., sp. nov., a novel alkaliphilic bacterium isolated from an alkaline, saline lake.</title>
        <authorList>
            <person name="Dimitriu P.A."/>
            <person name="Shukla S.K."/>
            <person name="Conradt J."/>
            <person name="Marquez M.C."/>
            <person name="Ventosa A."/>
            <person name="Maglia A."/>
            <person name="Peyton B.M."/>
            <person name="Pinkart H.C."/>
            <person name="Mormile M.R."/>
        </authorList>
    </citation>
    <scope>NUCLEOTIDE SEQUENCE [LARGE SCALE GENOMIC DNA]</scope>
    <source>
        <strain evidence="2 3">4CA</strain>
    </source>
</reference>
<feature type="transmembrane region" description="Helical" evidence="1">
    <location>
        <begin position="211"/>
        <end position="234"/>
    </location>
</feature>
<keyword evidence="1" id="KW-0472">Membrane</keyword>
<evidence type="ECO:0000313" key="2">
    <source>
        <dbReference type="EMBL" id="KDE39334.1"/>
    </source>
</evidence>
<dbReference type="Proteomes" id="UP000027318">
    <property type="component" value="Unassembled WGS sequence"/>
</dbReference>
<dbReference type="OrthoDB" id="6116763at2"/>
<gene>
    <name evidence="2" type="ORF">ADINL_2463</name>
</gene>
<accession>A0A063Y0W5</accession>
<dbReference type="RefSeq" id="WP_036548318.1">
    <property type="nucleotide sequence ID" value="NZ_JBKBNO010000002.1"/>
</dbReference>
<dbReference type="STRING" id="267850.ADINL_2463"/>
<comment type="caution">
    <text evidence="2">The sequence shown here is derived from an EMBL/GenBank/DDBJ whole genome shotgun (WGS) entry which is preliminary data.</text>
</comment>
<proteinExistence type="predicted"/>
<dbReference type="AlphaFoldDB" id="A0A063Y0W5"/>
<sequence length="262" mass="29814">MTAELSFRIREIRRFLLVIFSSAAGRRILMIHLLNTLVLAGMILMGIVLAFFALFDGYLPSRRDLGTTFLSLYLFLLVMPLATMPFFSFKDLFNALAHWLTRRRLFNDLSQHVFYRKNRNGSITLHLAKAHTLLHEKHCLLKETAGKTSNISRQLATSLARSIRDAVQLSRQLVGKGQLQPDQPIVGATYSYLFGAARSKLGLKRIPPSRWTGWFSGIFLRYGVLHAVFMYFVIHEQLPPEFDPVYFMAQVSDVIGEGSKSS</sequence>
<keyword evidence="3" id="KW-1185">Reference proteome</keyword>
<evidence type="ECO:0000313" key="3">
    <source>
        <dbReference type="Proteomes" id="UP000027318"/>
    </source>
</evidence>